<feature type="non-terminal residue" evidence="2">
    <location>
        <position position="55"/>
    </location>
</feature>
<gene>
    <name evidence="2" type="ORF">METZ01_LOCUS104842</name>
</gene>
<evidence type="ECO:0008006" key="3">
    <source>
        <dbReference type="Google" id="ProtNLM"/>
    </source>
</evidence>
<evidence type="ECO:0000256" key="1">
    <source>
        <dbReference type="SAM" id="Phobius"/>
    </source>
</evidence>
<feature type="non-terminal residue" evidence="2">
    <location>
        <position position="1"/>
    </location>
</feature>
<accession>A0A381WIN0</accession>
<feature type="transmembrane region" description="Helical" evidence="1">
    <location>
        <begin position="6"/>
        <end position="27"/>
    </location>
</feature>
<reference evidence="2" key="1">
    <citation type="submission" date="2018-05" db="EMBL/GenBank/DDBJ databases">
        <authorList>
            <person name="Lanie J.A."/>
            <person name="Ng W.-L."/>
            <person name="Kazmierczak K.M."/>
            <person name="Andrzejewski T.M."/>
            <person name="Davidsen T.M."/>
            <person name="Wayne K.J."/>
            <person name="Tettelin H."/>
            <person name="Glass J.I."/>
            <person name="Rusch D."/>
            <person name="Podicherti R."/>
            <person name="Tsui H.-C.T."/>
            <person name="Winkler M.E."/>
        </authorList>
    </citation>
    <scope>NUCLEOTIDE SEQUENCE</scope>
</reference>
<evidence type="ECO:0000313" key="2">
    <source>
        <dbReference type="EMBL" id="SVA51988.1"/>
    </source>
</evidence>
<keyword evidence="1" id="KW-0472">Membrane</keyword>
<dbReference type="EMBL" id="UINC01011837">
    <property type="protein sequence ID" value="SVA51988.1"/>
    <property type="molecule type" value="Genomic_DNA"/>
</dbReference>
<proteinExistence type="predicted"/>
<keyword evidence="1" id="KW-1133">Transmembrane helix</keyword>
<sequence>RHKLYIWEPLLAIAVVTIIIAAVLILLKDQKKTNACPKCTQLIFRDQKFCPNCGN</sequence>
<protein>
    <recommendedName>
        <fullName evidence="3">Zinc-ribbon domain-containing protein</fullName>
    </recommendedName>
</protein>
<organism evidence="2">
    <name type="scientific">marine metagenome</name>
    <dbReference type="NCBI Taxonomy" id="408172"/>
    <lineage>
        <taxon>unclassified sequences</taxon>
        <taxon>metagenomes</taxon>
        <taxon>ecological metagenomes</taxon>
    </lineage>
</organism>
<dbReference type="AlphaFoldDB" id="A0A381WIN0"/>
<keyword evidence="1" id="KW-0812">Transmembrane</keyword>
<name>A0A381WIN0_9ZZZZ</name>